<reference evidence="1" key="1">
    <citation type="journal article" date="2020" name="Nature">
        <title>Giant virus diversity and host interactions through global metagenomics.</title>
        <authorList>
            <person name="Schulz F."/>
            <person name="Roux S."/>
            <person name="Paez-Espino D."/>
            <person name="Jungbluth S."/>
            <person name="Walsh D.A."/>
            <person name="Denef V.J."/>
            <person name="McMahon K.D."/>
            <person name="Konstantinidis K.T."/>
            <person name="Eloe-Fadrosh E.A."/>
            <person name="Kyrpides N.C."/>
            <person name="Woyke T."/>
        </authorList>
    </citation>
    <scope>NUCLEOTIDE SEQUENCE</scope>
    <source>
        <strain evidence="1">GVMAG-S-1035231-58</strain>
    </source>
</reference>
<dbReference type="EMBL" id="MN740639">
    <property type="protein sequence ID" value="QHU36543.1"/>
    <property type="molecule type" value="Genomic_DNA"/>
</dbReference>
<sequence length="1258" mass="142189">MKTFPIAGTASSIGFFEDDILESVRQHLALAVQSHPDRLFLEVQESFPPDYYHDTRNWECLFLRMSLDGKVVNPELFKSYITQTRTIPMEQPTTALTHEEWMTKPSFLEPIYMPDSAFLEWRILGVPGRKSLILPLPPRDVQVPSQQIPLPEVQVLFDTYHHEVIQFRITSLPEQATQTMQRVYTPFLRSETPQRLSESIVRSLKTSVETLDKLLALNAPEPSHVTVLRAKWYIPLIDTQFGAPRTRFEQMFYGLTVSEATPYIGYFTSKQEAIRHKFYVTEPRTKKPSVDLTHWHSWSNATQPQRKLPTLMLFKGTDRKSFDRIVMTPKDIVVTAFRTRESSSDLETIKTDLAVWFSSLDSIMAFIKTSDLVEPRWELQDLSVLSKYSTDITEFDMRRFPCLQSVFATRGSDFQLLRANHGADVLSSFEVRAYQVLNQSDTPGPDVLVEELGISQDEAKAIIKKFSDLGEDIDLERVLRHYPVLKFSNNEILMTGIVNGPRTIKYADILRYVLTTTDDIDSVCPRRSEAVEAVAVAPQAIEETDFQIDDDLAGLLGLENEEEAPPSGSNAAAAPAAAPVKKLKVKTTKKSTYNYFNKKLQEFDPATFDSTIYPLKCDKSKQVIVLTPEDETRIPAQYNPRGYGSVMELDDPKGIATCPQYWCIRDMIPLRADQLVDNTCPVCGGKVRTENDEDIYEYSVIKRDQTHLFPGFIGKIVSSKNGRRIPCCYKEERAPVEAITRNDESYILSSPHLPELRIGYLDADMAASLKIVTTYSATVKKGDRLEAGKGDFFRIGLGRPSKTLPVLLGDKTVIPEPKNAQDKLMLCSFFRTWKDPGEGATEIERLVAGVQRAYESGELPMLDEMEYVTSILKCRVVQIHTSTRSMSCGFWSDSLDVKSRTIVMVDNELLGHVTRNRGTKFAYQTDIQRAPFVSATVSTVLALHARACSSNIPTFDKAITELRSKGKTVYEIIHDPFGRIQALFVPKEVILPIQPLIRDSKLLPEDIRMTRTRAGYHDIRDDELPTRSVLKAFLDTSVDAGFRWVSDLYDMNGRATEALLASRFRAPFQPVDGGDPASVSEVLSTVRDGHREKELVDGEPNPEDDMIVKNISYDAEVFDFMLYTLSKDVQNADYATLRAAIESGEGLIPELRKWADAETAWVAGPPRTFVSKVRTPCGQLTSKETCEKSTLCGWHGPKACKLTVSETKIDRDSMIRRLAKTLRGNGKQRALVLDERLSPFFSSVLYLEMPHEWITTVV</sequence>
<evidence type="ECO:0000313" key="1">
    <source>
        <dbReference type="EMBL" id="QHU36543.1"/>
    </source>
</evidence>
<protein>
    <submittedName>
        <fullName evidence="1">Uncharacterized protein</fullName>
    </submittedName>
</protein>
<dbReference type="AlphaFoldDB" id="A0A6C0M1Y1"/>
<name>A0A6C0M1Y1_9ZZZZ</name>
<organism evidence="1">
    <name type="scientific">viral metagenome</name>
    <dbReference type="NCBI Taxonomy" id="1070528"/>
    <lineage>
        <taxon>unclassified sequences</taxon>
        <taxon>metagenomes</taxon>
        <taxon>organismal metagenomes</taxon>
    </lineage>
</organism>
<proteinExistence type="predicted"/>
<accession>A0A6C0M1Y1</accession>